<dbReference type="Proteomes" id="UP000037035">
    <property type="component" value="Unassembled WGS sequence"/>
</dbReference>
<proteinExistence type="predicted"/>
<evidence type="ECO:0000313" key="2">
    <source>
        <dbReference type="EMBL" id="KNZ59087.1"/>
    </source>
</evidence>
<organism evidence="2 3">
    <name type="scientific">Puccinia sorghi</name>
    <dbReference type="NCBI Taxonomy" id="27349"/>
    <lineage>
        <taxon>Eukaryota</taxon>
        <taxon>Fungi</taxon>
        <taxon>Dikarya</taxon>
        <taxon>Basidiomycota</taxon>
        <taxon>Pucciniomycotina</taxon>
        <taxon>Pucciniomycetes</taxon>
        <taxon>Pucciniales</taxon>
        <taxon>Pucciniaceae</taxon>
        <taxon>Puccinia</taxon>
    </lineage>
</organism>
<keyword evidence="3" id="KW-1185">Reference proteome</keyword>
<reference evidence="2 3" key="1">
    <citation type="submission" date="2015-08" db="EMBL/GenBank/DDBJ databases">
        <title>Next Generation Sequencing and Analysis of the Genome of Puccinia sorghi L Schw, the Causal Agent of Maize Common Rust.</title>
        <authorList>
            <person name="Rochi L."/>
            <person name="Burguener G."/>
            <person name="Darino M."/>
            <person name="Turjanski A."/>
            <person name="Kreff E."/>
            <person name="Dieguez M.J."/>
            <person name="Sacco F."/>
        </authorList>
    </citation>
    <scope>NUCLEOTIDE SEQUENCE [LARGE SCALE GENOMIC DNA]</scope>
    <source>
        <strain evidence="2 3">RO10H11247</strain>
    </source>
</reference>
<feature type="region of interest" description="Disordered" evidence="1">
    <location>
        <begin position="121"/>
        <end position="146"/>
    </location>
</feature>
<evidence type="ECO:0000256" key="1">
    <source>
        <dbReference type="SAM" id="MobiDB-lite"/>
    </source>
</evidence>
<dbReference type="AlphaFoldDB" id="A0A0L6VEV1"/>
<accession>A0A0L6VEV1</accession>
<evidence type="ECO:0000313" key="3">
    <source>
        <dbReference type="Proteomes" id="UP000037035"/>
    </source>
</evidence>
<dbReference type="EMBL" id="LAVV01006616">
    <property type="protein sequence ID" value="KNZ59087.1"/>
    <property type="molecule type" value="Genomic_DNA"/>
</dbReference>
<name>A0A0L6VEV1_9BASI</name>
<protein>
    <submittedName>
        <fullName evidence="2">Uncharacterized protein</fullName>
    </submittedName>
</protein>
<dbReference type="VEuPathDB" id="FungiDB:VP01_1800g1"/>
<dbReference type="OrthoDB" id="2518564at2759"/>
<sequence>MNKLCTELNTSHNVRALLPHLALPRQPAVGLRKMGAGPYQWPQIQCYYHKEAVHTVMFFPHLTDFLDKKLLFKQGPKYYYPNIEPIPTDSGESIQDLMWSPPEMNYGEENEDKHIGFGLHQFQKSSGNSPTATPPNQEANKQPRQRRECLAIPGQLVKDLEGQVVDKGKFGGGLRKKILKQSFTLTLEELLLIAPKFVMKHSHNSGRCNLSNCEEVSFIERGALVNNGAELRIMPEEGAGRNTNF</sequence>
<comment type="caution">
    <text evidence="2">The sequence shown here is derived from an EMBL/GenBank/DDBJ whole genome shotgun (WGS) entry which is preliminary data.</text>
</comment>
<gene>
    <name evidence="2" type="ORF">VP01_1800g1</name>
</gene>
<feature type="compositionally biased region" description="Polar residues" evidence="1">
    <location>
        <begin position="122"/>
        <end position="142"/>
    </location>
</feature>